<proteinExistence type="predicted"/>
<dbReference type="Gene3D" id="2.60.40.1500">
    <property type="entry name" value="Glycosyl hydrolase domain, family 39"/>
    <property type="match status" value="1"/>
</dbReference>
<dbReference type="Proteomes" id="UP000595841">
    <property type="component" value="Chromosome"/>
</dbReference>
<dbReference type="EMBL" id="CP068595">
    <property type="protein sequence ID" value="QQZ61119.1"/>
    <property type="molecule type" value="Genomic_DNA"/>
</dbReference>
<dbReference type="AlphaFoldDB" id="A0A974SD79"/>
<organism evidence="1 2">
    <name type="scientific">Paenibacillus sonchi</name>
    <dbReference type="NCBI Taxonomy" id="373687"/>
    <lineage>
        <taxon>Bacteria</taxon>
        <taxon>Bacillati</taxon>
        <taxon>Bacillota</taxon>
        <taxon>Bacilli</taxon>
        <taxon>Bacillales</taxon>
        <taxon>Paenibacillaceae</taxon>
        <taxon>Paenibacillus</taxon>
        <taxon>Paenibacillus sonchi group</taxon>
    </lineage>
</organism>
<accession>A0A974SD79</accession>
<name>A0A974SD79_9BACL</name>
<dbReference type="RefSeq" id="WP_202676825.1">
    <property type="nucleotide sequence ID" value="NZ_CP068595.1"/>
</dbReference>
<dbReference type="KEGG" id="pson:JI735_32850"/>
<sequence>MNTEGIKKSAYYAFVFLSKLGSTVFAKGKNYIMTKRGENIQILAYNHTYPDQLFMKGGQPDQHSYDIFEESNDLLLNIHLQNIYGTYKCKQYSLNRDHGSAYDEWIRMGEYADLNHEETDYLKNISRPSLQLKQLTLTGDFHLSLHVPVHGVECIILNKFYK</sequence>
<evidence type="ECO:0000313" key="1">
    <source>
        <dbReference type="EMBL" id="QQZ61119.1"/>
    </source>
</evidence>
<keyword evidence="2" id="KW-1185">Reference proteome</keyword>
<protein>
    <submittedName>
        <fullName evidence="1">Uncharacterized protein</fullName>
    </submittedName>
</protein>
<dbReference type="SUPFAM" id="SSF51011">
    <property type="entry name" value="Glycosyl hydrolase domain"/>
    <property type="match status" value="1"/>
</dbReference>
<reference evidence="1 2" key="1">
    <citation type="submission" date="2021-01" db="EMBL/GenBank/DDBJ databases">
        <title>Whole genome sequence of Paenibacillus sonchi LMG 24727 for comparative genomics.</title>
        <authorList>
            <person name="Lee G."/>
            <person name="Kim M.-J."/>
            <person name="Lim K."/>
            <person name="Shin J.-H."/>
        </authorList>
    </citation>
    <scope>NUCLEOTIDE SEQUENCE [LARGE SCALE GENOMIC DNA]</scope>
    <source>
        <strain evidence="1 2">LMG 24727</strain>
    </source>
</reference>
<evidence type="ECO:0000313" key="2">
    <source>
        <dbReference type="Proteomes" id="UP000595841"/>
    </source>
</evidence>
<gene>
    <name evidence="1" type="ORF">JI735_32850</name>
</gene>